<dbReference type="InterPro" id="IPR029055">
    <property type="entry name" value="Ntn_hydrolases_N"/>
</dbReference>
<dbReference type="InParanoid" id="H3C1J4"/>
<dbReference type="PANTHER" id="PTHR43881:SF1">
    <property type="entry name" value="GAMMA-GLUTAMYLTRANSPEPTIDASE (AFU_ORTHOLOGUE AFUA_4G13580)"/>
    <property type="match status" value="1"/>
</dbReference>
<reference evidence="2" key="3">
    <citation type="submission" date="2025-09" db="UniProtKB">
        <authorList>
            <consortium name="Ensembl"/>
        </authorList>
    </citation>
    <scope>IDENTIFICATION</scope>
</reference>
<keyword evidence="3" id="KW-1185">Reference proteome</keyword>
<proteinExistence type="inferred from homology"/>
<reference evidence="3" key="1">
    <citation type="journal article" date="2004" name="Nature">
        <title>Genome duplication in the teleost fish Tetraodon nigroviridis reveals the early vertebrate proto-karyotype.</title>
        <authorList>
            <person name="Jaillon O."/>
            <person name="Aury J.-M."/>
            <person name="Brunet F."/>
            <person name="Petit J.-L."/>
            <person name="Stange-Thomann N."/>
            <person name="Mauceli E."/>
            <person name="Bouneau L."/>
            <person name="Fischer C."/>
            <person name="Ozouf-Costaz C."/>
            <person name="Bernot A."/>
            <person name="Nicaud S."/>
            <person name="Jaffe D."/>
            <person name="Fisher S."/>
            <person name="Lutfalla G."/>
            <person name="Dossat C."/>
            <person name="Segurens B."/>
            <person name="Dasilva C."/>
            <person name="Salanoubat M."/>
            <person name="Levy M."/>
            <person name="Boudet N."/>
            <person name="Castellano S."/>
            <person name="Anthouard V."/>
            <person name="Jubin C."/>
            <person name="Castelli V."/>
            <person name="Katinka M."/>
            <person name="Vacherie B."/>
            <person name="Biemont C."/>
            <person name="Skalli Z."/>
            <person name="Cattolico L."/>
            <person name="Poulain J."/>
            <person name="De Berardinis V."/>
            <person name="Cruaud C."/>
            <person name="Duprat S."/>
            <person name="Brottier P."/>
            <person name="Coutanceau J.-P."/>
            <person name="Gouzy J."/>
            <person name="Parra G."/>
            <person name="Lardier G."/>
            <person name="Chapple C."/>
            <person name="McKernan K.J."/>
            <person name="McEwan P."/>
            <person name="Bosak S."/>
            <person name="Kellis M."/>
            <person name="Volff J.-N."/>
            <person name="Guigo R."/>
            <person name="Zody M.C."/>
            <person name="Mesirov J."/>
            <person name="Lindblad-Toh K."/>
            <person name="Birren B."/>
            <person name="Nusbaum C."/>
            <person name="Kahn D."/>
            <person name="Robinson-Rechavi M."/>
            <person name="Laudet V."/>
            <person name="Schachter V."/>
            <person name="Quetier F."/>
            <person name="Saurin W."/>
            <person name="Scarpelli C."/>
            <person name="Wincker P."/>
            <person name="Lander E.S."/>
            <person name="Weissenbach J."/>
            <person name="Roest Crollius H."/>
        </authorList>
    </citation>
    <scope>NUCLEOTIDE SEQUENCE [LARGE SCALE GENOMIC DNA]</scope>
</reference>
<dbReference type="PRINTS" id="PR01210">
    <property type="entry name" value="GGTRANSPTASE"/>
</dbReference>
<dbReference type="Gene3D" id="3.60.20.40">
    <property type="match status" value="1"/>
</dbReference>
<accession>H3C1J4</accession>
<sequence>MEADLTFNSRRSPVVSLHGCVASSQPLASNIGLDILKRGGNAADAAVAVAAALAVTEPCSTGLGGDAFCLFYNGKTGDITGINGSGRSPKAQTLDFLEGLGYTAEIPPPPFDALNVTVPGAAACWCDTVQMFGSQKLSLLEVLSGARWGFPVAEVTVHHWANWLDAQRDAGKRVDENLLIDGHAPKFGQVYKNPALAQTLKNLGEGGKSAFYKGRTAQAIVDVINQHGGVMTLDDLSSHDSEVVTPISTDYKGVRLWEPPPNSQGLAALLLLNILESFPLKALGHNSPDYIHILVEAVRLTGTDSLRYLGDPAHVAVPLGTLLDKNYCQKRAQHISMDRAMEDVEPGLTGGSDTVYFCIIDTHGNACSFVNSNYMGFGTGLVPKDCGFSLQNRGAFFTLHRNHFNCVAGGKRPYHTIMSALLTDSPTSSQKPRLLAALGVMGALMQPQGHVQVLLNMLEFGMNPQQALDAPRVYIPSFNICIHPASQWLVNLEEGVSPEVAEELRRRGHTVRWPITGHKRSQFGRGQIITNNPPSKVLWAGSDPRGDGCAQGY</sequence>
<comment type="similarity">
    <text evidence="1">Belongs to the gamma-glutamyltransferase family.</text>
</comment>
<dbReference type="InterPro" id="IPR043138">
    <property type="entry name" value="GGT_lsub"/>
</dbReference>
<dbReference type="OMA" id="EGNMVSY"/>
<dbReference type="Proteomes" id="UP000007303">
    <property type="component" value="Unassembled WGS sequence"/>
</dbReference>
<dbReference type="Pfam" id="PF01019">
    <property type="entry name" value="G_glu_transpept"/>
    <property type="match status" value="1"/>
</dbReference>
<evidence type="ECO:0000256" key="1">
    <source>
        <dbReference type="ARBA" id="ARBA00009381"/>
    </source>
</evidence>
<evidence type="ECO:0008006" key="4">
    <source>
        <dbReference type="Google" id="ProtNLM"/>
    </source>
</evidence>
<dbReference type="STRING" id="99883.ENSTNIP00000002110"/>
<dbReference type="GeneTree" id="ENSGT00940000165445"/>
<dbReference type="HOGENOM" id="CLU_014813_3_1_1"/>
<dbReference type="SUPFAM" id="SSF56235">
    <property type="entry name" value="N-terminal nucleophile aminohydrolases (Ntn hydrolases)"/>
    <property type="match status" value="1"/>
</dbReference>
<evidence type="ECO:0000313" key="2">
    <source>
        <dbReference type="Ensembl" id="ENSTNIP00000002110.1"/>
    </source>
</evidence>
<dbReference type="InterPro" id="IPR052896">
    <property type="entry name" value="GGT-like_enzyme"/>
</dbReference>
<reference evidence="2" key="2">
    <citation type="submission" date="2025-08" db="UniProtKB">
        <authorList>
            <consortium name="Ensembl"/>
        </authorList>
    </citation>
    <scope>IDENTIFICATION</scope>
</reference>
<dbReference type="PANTHER" id="PTHR43881">
    <property type="entry name" value="GAMMA-GLUTAMYLTRANSPEPTIDASE (AFU_ORTHOLOGUE AFUA_4G13580)"/>
    <property type="match status" value="1"/>
</dbReference>
<protein>
    <recommendedName>
        <fullName evidence="4">Gamma-glutamyltransferase 5a</fullName>
    </recommendedName>
</protein>
<name>H3C1J4_TETNG</name>
<organism evidence="2 3">
    <name type="scientific">Tetraodon nigroviridis</name>
    <name type="common">Spotted green pufferfish</name>
    <name type="synonym">Chelonodon nigroviridis</name>
    <dbReference type="NCBI Taxonomy" id="99883"/>
    <lineage>
        <taxon>Eukaryota</taxon>
        <taxon>Metazoa</taxon>
        <taxon>Chordata</taxon>
        <taxon>Craniata</taxon>
        <taxon>Vertebrata</taxon>
        <taxon>Euteleostomi</taxon>
        <taxon>Actinopterygii</taxon>
        <taxon>Neopterygii</taxon>
        <taxon>Teleostei</taxon>
        <taxon>Neoteleostei</taxon>
        <taxon>Acanthomorphata</taxon>
        <taxon>Eupercaria</taxon>
        <taxon>Tetraodontiformes</taxon>
        <taxon>Tetradontoidea</taxon>
        <taxon>Tetraodontidae</taxon>
        <taxon>Tetraodon</taxon>
    </lineage>
</organism>
<dbReference type="Ensembl" id="ENSTNIT00000001445.1">
    <property type="protein sequence ID" value="ENSTNIP00000002110.1"/>
    <property type="gene ID" value="ENSTNIG00000000290.1"/>
</dbReference>
<evidence type="ECO:0000313" key="3">
    <source>
        <dbReference type="Proteomes" id="UP000007303"/>
    </source>
</evidence>
<dbReference type="Gene3D" id="1.10.246.130">
    <property type="match status" value="1"/>
</dbReference>
<dbReference type="AlphaFoldDB" id="H3C1J4"/>
<dbReference type="InterPro" id="IPR043137">
    <property type="entry name" value="GGT_ssub_C"/>
</dbReference>